<evidence type="ECO:0000256" key="2">
    <source>
        <dbReference type="ARBA" id="ARBA00022741"/>
    </source>
</evidence>
<keyword evidence="2" id="KW-0547">Nucleotide-binding</keyword>
<dbReference type="EMBL" id="CP034235">
    <property type="protein sequence ID" value="QGQ93570.1"/>
    <property type="molecule type" value="Genomic_DNA"/>
</dbReference>
<keyword evidence="6" id="KW-1185">Reference proteome</keyword>
<protein>
    <submittedName>
        <fullName evidence="5">ABC transporter ATP-binding protein</fullName>
    </submittedName>
</protein>
<keyword evidence="3 5" id="KW-0067">ATP-binding</keyword>
<dbReference type="InterPro" id="IPR013611">
    <property type="entry name" value="Transp-assoc_OB_typ2"/>
</dbReference>
<dbReference type="GO" id="GO:0043190">
    <property type="term" value="C:ATP-binding cassette (ABC) transporter complex"/>
    <property type="evidence" value="ECO:0007669"/>
    <property type="project" value="InterPro"/>
</dbReference>
<dbReference type="KEGG" id="ppsc:EHS13_00860"/>
<evidence type="ECO:0000259" key="4">
    <source>
        <dbReference type="PROSITE" id="PS50893"/>
    </source>
</evidence>
<dbReference type="Proteomes" id="UP000426246">
    <property type="component" value="Chromosome"/>
</dbReference>
<dbReference type="InterPro" id="IPR050093">
    <property type="entry name" value="ABC_SmlMolc_Importer"/>
</dbReference>
<dbReference type="GO" id="GO:0140359">
    <property type="term" value="F:ABC-type transporter activity"/>
    <property type="evidence" value="ECO:0007669"/>
    <property type="project" value="UniProtKB-ARBA"/>
</dbReference>
<dbReference type="Pfam" id="PF08402">
    <property type="entry name" value="TOBE_2"/>
    <property type="match status" value="1"/>
</dbReference>
<dbReference type="PANTHER" id="PTHR42781:SF4">
    <property type="entry name" value="SPERMIDINE_PUTRESCINE IMPORT ATP-BINDING PROTEIN POTA"/>
    <property type="match status" value="1"/>
</dbReference>
<dbReference type="SUPFAM" id="SSF52540">
    <property type="entry name" value="P-loop containing nucleoside triphosphate hydrolases"/>
    <property type="match status" value="1"/>
</dbReference>
<evidence type="ECO:0000256" key="3">
    <source>
        <dbReference type="ARBA" id="ARBA00022840"/>
    </source>
</evidence>
<dbReference type="InterPro" id="IPR003439">
    <property type="entry name" value="ABC_transporter-like_ATP-bd"/>
</dbReference>
<keyword evidence="1" id="KW-0813">Transport</keyword>
<dbReference type="SMART" id="SM00382">
    <property type="entry name" value="AAA"/>
    <property type="match status" value="1"/>
</dbReference>
<dbReference type="PANTHER" id="PTHR42781">
    <property type="entry name" value="SPERMIDINE/PUTRESCINE IMPORT ATP-BINDING PROTEIN POTA"/>
    <property type="match status" value="1"/>
</dbReference>
<dbReference type="Pfam" id="PF00005">
    <property type="entry name" value="ABC_tran"/>
    <property type="match status" value="1"/>
</dbReference>
<organism evidence="5 6">
    <name type="scientific">Paenibacillus psychroresistens</name>
    <dbReference type="NCBI Taxonomy" id="1778678"/>
    <lineage>
        <taxon>Bacteria</taxon>
        <taxon>Bacillati</taxon>
        <taxon>Bacillota</taxon>
        <taxon>Bacilli</taxon>
        <taxon>Bacillales</taxon>
        <taxon>Paenibacillaceae</taxon>
        <taxon>Paenibacillus</taxon>
    </lineage>
</organism>
<dbReference type="PROSITE" id="PS50893">
    <property type="entry name" value="ABC_TRANSPORTER_2"/>
    <property type="match status" value="1"/>
</dbReference>
<dbReference type="InterPro" id="IPR017871">
    <property type="entry name" value="ABC_transporter-like_CS"/>
</dbReference>
<dbReference type="Gene3D" id="3.40.50.300">
    <property type="entry name" value="P-loop containing nucleotide triphosphate hydrolases"/>
    <property type="match status" value="1"/>
</dbReference>
<evidence type="ECO:0000313" key="6">
    <source>
        <dbReference type="Proteomes" id="UP000426246"/>
    </source>
</evidence>
<dbReference type="GO" id="GO:0005524">
    <property type="term" value="F:ATP binding"/>
    <property type="evidence" value="ECO:0007669"/>
    <property type="project" value="UniProtKB-KW"/>
</dbReference>
<feature type="domain" description="ABC transporter" evidence="4">
    <location>
        <begin position="4"/>
        <end position="234"/>
    </location>
</feature>
<evidence type="ECO:0000313" key="5">
    <source>
        <dbReference type="EMBL" id="QGQ93570.1"/>
    </source>
</evidence>
<dbReference type="GO" id="GO:0016887">
    <property type="term" value="F:ATP hydrolysis activity"/>
    <property type="evidence" value="ECO:0007669"/>
    <property type="project" value="InterPro"/>
</dbReference>
<dbReference type="OrthoDB" id="9802264at2"/>
<gene>
    <name evidence="5" type="ORF">EHS13_00860</name>
</gene>
<dbReference type="RefSeq" id="WP_155698459.1">
    <property type="nucleotide sequence ID" value="NZ_CP034235.1"/>
</dbReference>
<dbReference type="InterPro" id="IPR027417">
    <property type="entry name" value="P-loop_NTPase"/>
</dbReference>
<dbReference type="FunFam" id="3.40.50.300:FF:000042">
    <property type="entry name" value="Maltose/maltodextrin ABC transporter, ATP-binding protein"/>
    <property type="match status" value="1"/>
</dbReference>
<name>A0A6B8RBB0_9BACL</name>
<reference evidence="6" key="1">
    <citation type="submission" date="2018-11" db="EMBL/GenBank/DDBJ databases">
        <title>Complete genome sequence of Paenibacillus sp. ML311-T8.</title>
        <authorList>
            <person name="Nam Y.-D."/>
            <person name="Kang J."/>
            <person name="Chung W.-H."/>
            <person name="Park Y.S."/>
        </authorList>
    </citation>
    <scope>NUCLEOTIDE SEQUENCE [LARGE SCALE GENOMIC DNA]</scope>
    <source>
        <strain evidence="6">ML311-T8</strain>
    </source>
</reference>
<dbReference type="PROSITE" id="PS00211">
    <property type="entry name" value="ABC_TRANSPORTER_1"/>
    <property type="match status" value="1"/>
</dbReference>
<sequence>MSRLSIQNVTKYFGADTVLDHLNLDVEKGEFVTLLGPSGCGKSTLLRCIAGLAVMEEGAIMLEGRDISADLPKDRGVGMVFQSYELFPNMTVYDNIAFGLKMHKMPKDAIRKRVDEMIQVIDLPNKMNAYPHELSGGQQQRVALARSMANQPKVMLMDEPLSALDAKIRRNLRVELRNIQKKLGMTTIFVTHDQEEALTMSDRVCVMYKGKIVQMGTPEEIYTNPKTEFVARFIGNYNILSIEELRLWNGDIRLAGKQFAVRPESMRLYPLLETIEDLIPCFEAECMITEATVLGNIMRYVVDLKGLKLTVDALNISGKSGLGIGMTVKLRLPIEECKVLADGGV</sequence>
<dbReference type="InterPro" id="IPR003593">
    <property type="entry name" value="AAA+_ATPase"/>
</dbReference>
<accession>A0A6B8RBB0</accession>
<proteinExistence type="predicted"/>
<dbReference type="AlphaFoldDB" id="A0A6B8RBB0"/>
<evidence type="ECO:0000256" key="1">
    <source>
        <dbReference type="ARBA" id="ARBA00022448"/>
    </source>
</evidence>